<organism evidence="3 4">
    <name type="scientific">Elsinoe batatas</name>
    <dbReference type="NCBI Taxonomy" id="2601811"/>
    <lineage>
        <taxon>Eukaryota</taxon>
        <taxon>Fungi</taxon>
        <taxon>Dikarya</taxon>
        <taxon>Ascomycota</taxon>
        <taxon>Pezizomycotina</taxon>
        <taxon>Dothideomycetes</taxon>
        <taxon>Dothideomycetidae</taxon>
        <taxon>Myriangiales</taxon>
        <taxon>Elsinoaceae</taxon>
        <taxon>Elsinoe</taxon>
    </lineage>
</organism>
<sequence length="236" mass="26030">MAPSRSSSRSTASTKNTDAALSTSSRSSTISSNAGRAIVKRTTQTKASLRKTKAMQAIMSAFKAVEGLGDDDQDEISESEAEMNGPNIMHRDWTIKPTTAAQTNGVIMELQQRLQDMGTNLQQAQEECTASKEKIDQLRYDNHVLRGDLHSLTASNDYPREEELTAKMQSLYHRIDDWARGLFPATTKGDCTGTETDHTSAAIPHRQRIVQSESLDISRGEGLRGSWEDKGRIKKG</sequence>
<comment type="caution">
    <text evidence="3">The sequence shown here is derived from an EMBL/GenBank/DDBJ whole genome shotgun (WGS) entry which is preliminary data.</text>
</comment>
<feature type="region of interest" description="Disordered" evidence="2">
    <location>
        <begin position="209"/>
        <end position="236"/>
    </location>
</feature>
<feature type="compositionally biased region" description="Low complexity" evidence="2">
    <location>
        <begin position="22"/>
        <end position="32"/>
    </location>
</feature>
<proteinExistence type="predicted"/>
<feature type="compositionally biased region" description="Basic and acidic residues" evidence="2">
    <location>
        <begin position="216"/>
        <end position="236"/>
    </location>
</feature>
<evidence type="ECO:0000313" key="4">
    <source>
        <dbReference type="Proteomes" id="UP000809789"/>
    </source>
</evidence>
<evidence type="ECO:0000256" key="1">
    <source>
        <dbReference type="SAM" id="Coils"/>
    </source>
</evidence>
<feature type="region of interest" description="Disordered" evidence="2">
    <location>
        <begin position="1"/>
        <end position="36"/>
    </location>
</feature>
<dbReference type="Proteomes" id="UP000809789">
    <property type="component" value="Unassembled WGS sequence"/>
</dbReference>
<name>A0A8K0PJE3_9PEZI</name>
<accession>A0A8K0PJE3</accession>
<feature type="compositionally biased region" description="Low complexity" evidence="2">
    <location>
        <begin position="1"/>
        <end position="14"/>
    </location>
</feature>
<keyword evidence="4" id="KW-1185">Reference proteome</keyword>
<protein>
    <submittedName>
        <fullName evidence="3">Uncharacterized protein</fullName>
    </submittedName>
</protein>
<evidence type="ECO:0000256" key="2">
    <source>
        <dbReference type="SAM" id="MobiDB-lite"/>
    </source>
</evidence>
<evidence type="ECO:0000313" key="3">
    <source>
        <dbReference type="EMBL" id="KAG8627659.1"/>
    </source>
</evidence>
<gene>
    <name evidence="3" type="ORF">KVT40_005142</name>
</gene>
<feature type="coiled-coil region" evidence="1">
    <location>
        <begin position="107"/>
        <end position="141"/>
    </location>
</feature>
<dbReference type="OrthoDB" id="10429996at2759"/>
<dbReference type="EMBL" id="JAESVG020000005">
    <property type="protein sequence ID" value="KAG8627659.1"/>
    <property type="molecule type" value="Genomic_DNA"/>
</dbReference>
<reference evidence="3" key="1">
    <citation type="submission" date="2021-07" db="EMBL/GenBank/DDBJ databases">
        <title>Elsinoe batatas strain:CRI-CJ2 Genome sequencing and assembly.</title>
        <authorList>
            <person name="Huang L."/>
        </authorList>
    </citation>
    <scope>NUCLEOTIDE SEQUENCE</scope>
    <source>
        <strain evidence="3">CRI-CJ2</strain>
    </source>
</reference>
<dbReference type="AlphaFoldDB" id="A0A8K0PJE3"/>
<keyword evidence="1" id="KW-0175">Coiled coil</keyword>